<dbReference type="STRING" id="4155.A0A022RTD9"/>
<organism evidence="1 2">
    <name type="scientific">Erythranthe guttata</name>
    <name type="common">Yellow monkey flower</name>
    <name type="synonym">Mimulus guttatus</name>
    <dbReference type="NCBI Taxonomy" id="4155"/>
    <lineage>
        <taxon>Eukaryota</taxon>
        <taxon>Viridiplantae</taxon>
        <taxon>Streptophyta</taxon>
        <taxon>Embryophyta</taxon>
        <taxon>Tracheophyta</taxon>
        <taxon>Spermatophyta</taxon>
        <taxon>Magnoliopsida</taxon>
        <taxon>eudicotyledons</taxon>
        <taxon>Gunneridae</taxon>
        <taxon>Pentapetalae</taxon>
        <taxon>asterids</taxon>
        <taxon>lamiids</taxon>
        <taxon>Lamiales</taxon>
        <taxon>Phrymaceae</taxon>
        <taxon>Erythranthe</taxon>
    </lineage>
</organism>
<accession>A0A022RTD9</accession>
<evidence type="ECO:0000313" key="2">
    <source>
        <dbReference type="Proteomes" id="UP000030748"/>
    </source>
</evidence>
<proteinExistence type="predicted"/>
<reference evidence="1 2" key="1">
    <citation type="journal article" date="2013" name="Proc. Natl. Acad. Sci. U.S.A.">
        <title>Fine-scale variation in meiotic recombination in Mimulus inferred from population shotgun sequencing.</title>
        <authorList>
            <person name="Hellsten U."/>
            <person name="Wright K.M."/>
            <person name="Jenkins J."/>
            <person name="Shu S."/>
            <person name="Yuan Y."/>
            <person name="Wessler S.R."/>
            <person name="Schmutz J."/>
            <person name="Willis J.H."/>
            <person name="Rokhsar D.S."/>
        </authorList>
    </citation>
    <scope>NUCLEOTIDE SEQUENCE [LARGE SCALE GENOMIC DNA]</scope>
    <source>
        <strain evidence="2">cv. DUN x IM62</strain>
    </source>
</reference>
<evidence type="ECO:0000313" key="1">
    <source>
        <dbReference type="EMBL" id="EYU43329.1"/>
    </source>
</evidence>
<dbReference type="Proteomes" id="UP000030748">
    <property type="component" value="Unassembled WGS sequence"/>
</dbReference>
<dbReference type="AlphaFoldDB" id="A0A022RTD9"/>
<dbReference type="EMBL" id="KI630264">
    <property type="protein sequence ID" value="EYU43329.1"/>
    <property type="molecule type" value="Genomic_DNA"/>
</dbReference>
<sequence>MIHGLQRLGWKKVDVSFHSAFWPFFAHNNIHVKNEWFHNAGAGVVAHVADTIKQQDSYSTYISASL</sequence>
<name>A0A022RTD9_ERYGU</name>
<gene>
    <name evidence="1" type="ORF">MIMGU_mgv1a017568mg</name>
</gene>
<keyword evidence="2" id="KW-1185">Reference proteome</keyword>
<protein>
    <submittedName>
        <fullName evidence="1">Uncharacterized protein</fullName>
    </submittedName>
</protein>